<evidence type="ECO:0000259" key="7">
    <source>
        <dbReference type="Pfam" id="PF00327"/>
    </source>
</evidence>
<dbReference type="Pfam" id="PF00327">
    <property type="entry name" value="Ribosomal_L30"/>
    <property type="match status" value="1"/>
</dbReference>
<name>A0A9D1FK59_9BACT</name>
<dbReference type="GO" id="GO:0022625">
    <property type="term" value="C:cytosolic large ribosomal subunit"/>
    <property type="evidence" value="ECO:0007669"/>
    <property type="project" value="TreeGrafter"/>
</dbReference>
<reference evidence="8" key="1">
    <citation type="submission" date="2020-10" db="EMBL/GenBank/DDBJ databases">
        <authorList>
            <person name="Gilroy R."/>
        </authorList>
    </citation>
    <scope>NUCLEOTIDE SEQUENCE</scope>
    <source>
        <strain evidence="8">CHK152-2871</strain>
    </source>
</reference>
<proteinExistence type="inferred from homology"/>
<keyword evidence="4 6" id="KW-0687">Ribonucleoprotein</keyword>
<dbReference type="Proteomes" id="UP000886865">
    <property type="component" value="Unassembled WGS sequence"/>
</dbReference>
<dbReference type="InterPro" id="IPR016082">
    <property type="entry name" value="Ribosomal_uL30_ferredoxin-like"/>
</dbReference>
<reference evidence="8" key="2">
    <citation type="journal article" date="2021" name="PeerJ">
        <title>Extensive microbial diversity within the chicken gut microbiome revealed by metagenomics and culture.</title>
        <authorList>
            <person name="Gilroy R."/>
            <person name="Ravi A."/>
            <person name="Getino M."/>
            <person name="Pursley I."/>
            <person name="Horton D.L."/>
            <person name="Alikhan N.F."/>
            <person name="Baker D."/>
            <person name="Gharbi K."/>
            <person name="Hall N."/>
            <person name="Watson M."/>
            <person name="Adriaenssens E.M."/>
            <person name="Foster-Nyarko E."/>
            <person name="Jarju S."/>
            <person name="Secka A."/>
            <person name="Antonio M."/>
            <person name="Oren A."/>
            <person name="Chaudhuri R.R."/>
            <person name="La Ragione R."/>
            <person name="Hildebrand F."/>
            <person name="Pallen M.J."/>
        </authorList>
    </citation>
    <scope>NUCLEOTIDE SEQUENCE</scope>
    <source>
        <strain evidence="8">CHK152-2871</strain>
    </source>
</reference>
<evidence type="ECO:0000256" key="1">
    <source>
        <dbReference type="ARBA" id="ARBA00007594"/>
    </source>
</evidence>
<gene>
    <name evidence="8" type="primary">rpmD</name>
    <name evidence="8" type="ORF">IAA86_08225</name>
</gene>
<dbReference type="NCBIfam" id="TIGR01308">
    <property type="entry name" value="rpmD_bact"/>
    <property type="match status" value="1"/>
</dbReference>
<protein>
    <recommendedName>
        <fullName evidence="5">50S ribosomal protein L30</fullName>
    </recommendedName>
</protein>
<evidence type="ECO:0000256" key="3">
    <source>
        <dbReference type="ARBA" id="ARBA00022980"/>
    </source>
</evidence>
<dbReference type="PANTHER" id="PTHR15892:SF2">
    <property type="entry name" value="LARGE RIBOSOMAL SUBUNIT PROTEIN UL30M"/>
    <property type="match status" value="1"/>
</dbReference>
<sequence>MAKKEEKVKIKLVKSTIGAPEKHVKIVRALGLTKTNQIVEHLPSATIMGMVNKVPHLVQVVE</sequence>
<evidence type="ECO:0000313" key="9">
    <source>
        <dbReference type="Proteomes" id="UP000886865"/>
    </source>
</evidence>
<comment type="similarity">
    <text evidence="1 6">Belongs to the universal ribosomal protein uL30 family.</text>
</comment>
<comment type="subunit">
    <text evidence="2">Part of the 50S ribosomal subunit.</text>
</comment>
<comment type="caution">
    <text evidence="8">The sequence shown here is derived from an EMBL/GenBank/DDBJ whole genome shotgun (WGS) entry which is preliminary data.</text>
</comment>
<organism evidence="8 9">
    <name type="scientific">Candidatus Galligastranaerophilus intestinavium</name>
    <dbReference type="NCBI Taxonomy" id="2840836"/>
    <lineage>
        <taxon>Bacteria</taxon>
        <taxon>Candidatus Galligastranaerophilus</taxon>
    </lineage>
</organism>
<evidence type="ECO:0000256" key="6">
    <source>
        <dbReference type="RuleBase" id="RU003734"/>
    </source>
</evidence>
<keyword evidence="3 6" id="KW-0689">Ribosomal protein</keyword>
<dbReference type="InterPro" id="IPR005996">
    <property type="entry name" value="Ribosomal_uL30_bac-type"/>
</dbReference>
<dbReference type="EMBL" id="DVJQ01000071">
    <property type="protein sequence ID" value="HIS74988.1"/>
    <property type="molecule type" value="Genomic_DNA"/>
</dbReference>
<evidence type="ECO:0000256" key="5">
    <source>
        <dbReference type="ARBA" id="ARBA00035492"/>
    </source>
</evidence>
<dbReference type="InterPro" id="IPR018038">
    <property type="entry name" value="Ribosomal_uL30_CS"/>
</dbReference>
<evidence type="ECO:0000256" key="2">
    <source>
        <dbReference type="ARBA" id="ARBA00011838"/>
    </source>
</evidence>
<dbReference type="PIRSF" id="PIRSF002211">
    <property type="entry name" value="Ribosomal_L30_bac-type"/>
    <property type="match status" value="1"/>
</dbReference>
<dbReference type="GO" id="GO:0006412">
    <property type="term" value="P:translation"/>
    <property type="evidence" value="ECO:0007669"/>
    <property type="project" value="InterPro"/>
</dbReference>
<dbReference type="SUPFAM" id="SSF55129">
    <property type="entry name" value="Ribosomal protein L30p/L7e"/>
    <property type="match status" value="1"/>
</dbReference>
<dbReference type="AlphaFoldDB" id="A0A9D1FK59"/>
<accession>A0A9D1FK59</accession>
<dbReference type="PANTHER" id="PTHR15892">
    <property type="entry name" value="MITOCHONDRIAL RIBOSOMAL PROTEIN L30"/>
    <property type="match status" value="1"/>
</dbReference>
<dbReference type="Gene3D" id="3.30.1390.20">
    <property type="entry name" value="Ribosomal protein L30, ferredoxin-like fold domain"/>
    <property type="match status" value="1"/>
</dbReference>
<dbReference type="CDD" id="cd01658">
    <property type="entry name" value="Ribosomal_L30"/>
    <property type="match status" value="1"/>
</dbReference>
<dbReference type="InterPro" id="IPR036919">
    <property type="entry name" value="Ribo_uL30_ferredoxin-like_sf"/>
</dbReference>
<dbReference type="PROSITE" id="PS00634">
    <property type="entry name" value="RIBOSOMAL_L30"/>
    <property type="match status" value="1"/>
</dbReference>
<evidence type="ECO:0000256" key="4">
    <source>
        <dbReference type="ARBA" id="ARBA00023274"/>
    </source>
</evidence>
<feature type="domain" description="Large ribosomal subunit protein uL30-like ferredoxin-like fold" evidence="7">
    <location>
        <begin position="8"/>
        <end position="58"/>
    </location>
</feature>
<dbReference type="HAMAP" id="MF_01371_B">
    <property type="entry name" value="Ribosomal_uL30_B"/>
    <property type="match status" value="1"/>
</dbReference>
<evidence type="ECO:0000313" key="8">
    <source>
        <dbReference type="EMBL" id="HIS74988.1"/>
    </source>
</evidence>
<dbReference type="GO" id="GO:0003735">
    <property type="term" value="F:structural constituent of ribosome"/>
    <property type="evidence" value="ECO:0007669"/>
    <property type="project" value="InterPro"/>
</dbReference>